<gene>
    <name evidence="3" type="ORF">S06H3_48842</name>
</gene>
<feature type="non-terminal residue" evidence="3">
    <location>
        <position position="1"/>
    </location>
</feature>
<dbReference type="GO" id="GO:0006355">
    <property type="term" value="P:regulation of DNA-templated transcription"/>
    <property type="evidence" value="ECO:0007669"/>
    <property type="project" value="InterPro"/>
</dbReference>
<reference evidence="3" key="1">
    <citation type="journal article" date="2014" name="Front. Microbiol.">
        <title>High frequency of phylogenetically diverse reductive dehalogenase-homologous genes in deep subseafloor sedimentary metagenomes.</title>
        <authorList>
            <person name="Kawai M."/>
            <person name="Futagami T."/>
            <person name="Toyoda A."/>
            <person name="Takaki Y."/>
            <person name="Nishi S."/>
            <person name="Hori S."/>
            <person name="Arai W."/>
            <person name="Tsubouchi T."/>
            <person name="Morono Y."/>
            <person name="Uchiyama I."/>
            <person name="Ito T."/>
            <person name="Fujiyama A."/>
            <person name="Inagaki F."/>
            <person name="Takami H."/>
        </authorList>
    </citation>
    <scope>NUCLEOTIDE SEQUENCE</scope>
    <source>
        <strain evidence="3">Expedition CK06-06</strain>
    </source>
</reference>
<dbReference type="GO" id="GO:0000160">
    <property type="term" value="P:phosphorelay signal transduction system"/>
    <property type="evidence" value="ECO:0007669"/>
    <property type="project" value="InterPro"/>
</dbReference>
<organism evidence="3">
    <name type="scientific">marine sediment metagenome</name>
    <dbReference type="NCBI Taxonomy" id="412755"/>
    <lineage>
        <taxon>unclassified sequences</taxon>
        <taxon>metagenomes</taxon>
        <taxon>ecological metagenomes</taxon>
    </lineage>
</organism>
<dbReference type="GO" id="GO:0003677">
    <property type="term" value="F:DNA binding"/>
    <property type="evidence" value="ECO:0007669"/>
    <property type="project" value="UniProtKB-KW"/>
</dbReference>
<name>X1NN21_9ZZZZ</name>
<dbReference type="EMBL" id="BARV01030787">
    <property type="protein sequence ID" value="GAI44983.1"/>
    <property type="molecule type" value="Genomic_DNA"/>
</dbReference>
<comment type="caution">
    <text evidence="3">The sequence shown here is derived from an EMBL/GenBank/DDBJ whole genome shotgun (WGS) entry which is preliminary data.</text>
</comment>
<dbReference type="SMART" id="SM00862">
    <property type="entry name" value="Trans_reg_C"/>
    <property type="match status" value="1"/>
</dbReference>
<dbReference type="Gene3D" id="1.10.10.10">
    <property type="entry name" value="Winged helix-like DNA-binding domain superfamily/Winged helix DNA-binding domain"/>
    <property type="match status" value="1"/>
</dbReference>
<dbReference type="InterPro" id="IPR016032">
    <property type="entry name" value="Sig_transdc_resp-reg_C-effctor"/>
</dbReference>
<evidence type="ECO:0000256" key="1">
    <source>
        <dbReference type="ARBA" id="ARBA00023125"/>
    </source>
</evidence>
<evidence type="ECO:0000259" key="2">
    <source>
        <dbReference type="PROSITE" id="PS51755"/>
    </source>
</evidence>
<proteinExistence type="predicted"/>
<dbReference type="InterPro" id="IPR036388">
    <property type="entry name" value="WH-like_DNA-bd_sf"/>
</dbReference>
<evidence type="ECO:0000313" key="3">
    <source>
        <dbReference type="EMBL" id="GAI44983.1"/>
    </source>
</evidence>
<protein>
    <recommendedName>
        <fullName evidence="2">OmpR/PhoB-type domain-containing protein</fullName>
    </recommendedName>
</protein>
<feature type="domain" description="OmpR/PhoB-type" evidence="2">
    <location>
        <begin position="111"/>
        <end position="225"/>
    </location>
</feature>
<keyword evidence="1" id="KW-0238">DNA-binding</keyword>
<dbReference type="AlphaFoldDB" id="X1NN21"/>
<sequence>KKIILLSERLIEGVEEEGLNLARLYIPGLSRYYIKRLVREGYADEKCLRGLREEELAKVLPERLVKRIQKRIKEDKDDQEAKKQKLIAKDKKLENCHPKLETCNLSPEILPSLLKTKNSKLKTVLQIDQHRPDRIIFLGKKIEVTSTEFSLIYFLAQHNNQVMSYDTLLDELWKDEKDVIYRRVNYHVFNIKKAILKTIGETKTNIERIKKILVVVPGRGIMLNLMDNELIINRQHAPAPAS</sequence>
<dbReference type="InterPro" id="IPR001867">
    <property type="entry name" value="OmpR/PhoB-type_DNA-bd"/>
</dbReference>
<dbReference type="CDD" id="cd00383">
    <property type="entry name" value="trans_reg_C"/>
    <property type="match status" value="1"/>
</dbReference>
<accession>X1NN21</accession>
<dbReference type="SUPFAM" id="SSF46894">
    <property type="entry name" value="C-terminal effector domain of the bipartite response regulators"/>
    <property type="match status" value="1"/>
</dbReference>
<dbReference type="PROSITE" id="PS51755">
    <property type="entry name" value="OMPR_PHOB"/>
    <property type="match status" value="1"/>
</dbReference>
<dbReference type="Pfam" id="PF00486">
    <property type="entry name" value="Trans_reg_C"/>
    <property type="match status" value="1"/>
</dbReference>